<sequence length="115" mass="13341">QPKELFSEHKTILSFLYLLIPKMCVKSSILEPDFSLCSNFINADSLPSEIKLWKRKWIAFKYTYRPNAATFLRNSTGQERLTGLALLSAHRDVTANPEEEFNQFALQKYRSILLV</sequence>
<evidence type="ECO:0000313" key="1">
    <source>
        <dbReference type="EMBL" id="VVC34752.1"/>
    </source>
</evidence>
<dbReference type="OrthoDB" id="6625634at2759"/>
<name>A0A5E4MV75_9HEMI</name>
<keyword evidence="2" id="KW-1185">Reference proteome</keyword>
<dbReference type="AlphaFoldDB" id="A0A5E4MV75"/>
<accession>A0A5E4MV75</accession>
<evidence type="ECO:0000313" key="2">
    <source>
        <dbReference type="Proteomes" id="UP000325440"/>
    </source>
</evidence>
<gene>
    <name evidence="1" type="ORF">CINCED_3A017871</name>
</gene>
<feature type="non-terminal residue" evidence="1">
    <location>
        <position position="1"/>
    </location>
</feature>
<protein>
    <submittedName>
        <fullName evidence="1">Uncharacterized protein</fullName>
    </submittedName>
</protein>
<reference evidence="1 2" key="1">
    <citation type="submission" date="2019-08" db="EMBL/GenBank/DDBJ databases">
        <authorList>
            <person name="Alioto T."/>
            <person name="Alioto T."/>
            <person name="Gomez Garrido J."/>
        </authorList>
    </citation>
    <scope>NUCLEOTIDE SEQUENCE [LARGE SCALE GENOMIC DNA]</scope>
</reference>
<organism evidence="1 2">
    <name type="scientific">Cinara cedri</name>
    <dbReference type="NCBI Taxonomy" id="506608"/>
    <lineage>
        <taxon>Eukaryota</taxon>
        <taxon>Metazoa</taxon>
        <taxon>Ecdysozoa</taxon>
        <taxon>Arthropoda</taxon>
        <taxon>Hexapoda</taxon>
        <taxon>Insecta</taxon>
        <taxon>Pterygota</taxon>
        <taxon>Neoptera</taxon>
        <taxon>Paraneoptera</taxon>
        <taxon>Hemiptera</taxon>
        <taxon>Sternorrhyncha</taxon>
        <taxon>Aphidomorpha</taxon>
        <taxon>Aphidoidea</taxon>
        <taxon>Aphididae</taxon>
        <taxon>Lachninae</taxon>
        <taxon>Cinara</taxon>
    </lineage>
</organism>
<dbReference type="Proteomes" id="UP000325440">
    <property type="component" value="Unassembled WGS sequence"/>
</dbReference>
<dbReference type="EMBL" id="CABPRJ010001012">
    <property type="protein sequence ID" value="VVC34752.1"/>
    <property type="molecule type" value="Genomic_DNA"/>
</dbReference>
<proteinExistence type="predicted"/>